<name>A0A511KN24_RHOTO</name>
<evidence type="ECO:0008006" key="4">
    <source>
        <dbReference type="Google" id="ProtNLM"/>
    </source>
</evidence>
<reference evidence="2 3" key="1">
    <citation type="submission" date="2019-07" db="EMBL/GenBank/DDBJ databases">
        <title>Rhodotorula toruloides NBRC10032 genome sequencing.</title>
        <authorList>
            <person name="Shida Y."/>
            <person name="Takaku H."/>
            <person name="Ogasawara W."/>
            <person name="Mori K."/>
        </authorList>
    </citation>
    <scope>NUCLEOTIDE SEQUENCE [LARGE SCALE GENOMIC DNA]</scope>
    <source>
        <strain evidence="2 3">NBRC10032</strain>
    </source>
</reference>
<organism evidence="2 3">
    <name type="scientific">Rhodotorula toruloides</name>
    <name type="common">Yeast</name>
    <name type="synonym">Rhodosporidium toruloides</name>
    <dbReference type="NCBI Taxonomy" id="5286"/>
    <lineage>
        <taxon>Eukaryota</taxon>
        <taxon>Fungi</taxon>
        <taxon>Dikarya</taxon>
        <taxon>Basidiomycota</taxon>
        <taxon>Pucciniomycotina</taxon>
        <taxon>Microbotryomycetes</taxon>
        <taxon>Sporidiobolales</taxon>
        <taxon>Sporidiobolaceae</taxon>
        <taxon>Rhodotorula</taxon>
    </lineage>
</organism>
<dbReference type="AlphaFoldDB" id="A0A511KN24"/>
<feature type="region of interest" description="Disordered" evidence="1">
    <location>
        <begin position="437"/>
        <end position="460"/>
    </location>
</feature>
<sequence>MILAPAQFLQDQFLSAVETALAARDWTNEVIDHVVTNWGVALPKFYAPLAKLTETPIRTRFSSHGPYFGELVAALGIERGGLVDVDCENSLTMETRNSDGLAPDCPQRFDDMIHGARFHKNRFFLYYDGITYGAASNYWFRHALDGKHSRAGLGVAIDADPYPARTPAIWPNAPQERGGKLELPGFAAGTDIIITHRHDEPGEVGPIERYSDWPNCLLVFEKFYVPLIDLLVSRRTAADDITVDFGEELDEEELDAYIDEDYDSLSWIKPAEERRLAHGFIEWRDHIMNASGRGESSSSRLSPLRLTRCRCNCSHDAPVLRPCFHRPPRPILNFLIDGWDWYRLLPAMGVNQHLRQLAKNKLVRHFRQQAVPLVKPGSFFMASRMSVGAGLIRLRPCVYPDRQLGLGLPINDPRELFRSDFEEFKRFVVELEEIEAELEKEEAGSDGPSGEEGGGERVEG</sequence>
<evidence type="ECO:0000256" key="1">
    <source>
        <dbReference type="SAM" id="MobiDB-lite"/>
    </source>
</evidence>
<evidence type="ECO:0000313" key="2">
    <source>
        <dbReference type="EMBL" id="GEM11747.1"/>
    </source>
</evidence>
<evidence type="ECO:0000313" key="3">
    <source>
        <dbReference type="Proteomes" id="UP000321518"/>
    </source>
</evidence>
<proteinExistence type="predicted"/>
<comment type="caution">
    <text evidence="2">The sequence shown here is derived from an EMBL/GenBank/DDBJ whole genome shotgun (WGS) entry which is preliminary data.</text>
</comment>
<dbReference type="Proteomes" id="UP000321518">
    <property type="component" value="Unassembled WGS sequence"/>
</dbReference>
<gene>
    <name evidence="2" type="ORF">Rt10032_c16g5764</name>
</gene>
<dbReference type="OrthoDB" id="2520859at2759"/>
<accession>A0A511KN24</accession>
<dbReference type="EMBL" id="BJWK01000016">
    <property type="protein sequence ID" value="GEM11747.1"/>
    <property type="molecule type" value="Genomic_DNA"/>
</dbReference>
<protein>
    <recommendedName>
        <fullName evidence="4">Proteophosphoglycan ppg4</fullName>
    </recommendedName>
</protein>